<organism evidence="20 21">
    <name type="scientific">Labilibaculum manganireducens</name>
    <dbReference type="NCBI Taxonomy" id="1940525"/>
    <lineage>
        <taxon>Bacteria</taxon>
        <taxon>Pseudomonadati</taxon>
        <taxon>Bacteroidota</taxon>
        <taxon>Bacteroidia</taxon>
        <taxon>Marinilabiliales</taxon>
        <taxon>Marinifilaceae</taxon>
        <taxon>Labilibaculum</taxon>
    </lineage>
</organism>
<keyword evidence="12 16" id="KW-0238">DNA-binding</keyword>
<evidence type="ECO:0000256" key="15">
    <source>
        <dbReference type="NCBIfam" id="TIGR00593"/>
    </source>
</evidence>
<dbReference type="Gene3D" id="1.20.1060.10">
    <property type="entry name" value="Taq DNA Polymerase, Chain T, domain 4"/>
    <property type="match status" value="1"/>
</dbReference>
<dbReference type="InterPro" id="IPR001098">
    <property type="entry name" value="DNA-dir_DNA_pol_A_palm_dom"/>
</dbReference>
<keyword evidence="5 16" id="KW-0548">Nucleotidyltransferase</keyword>
<keyword evidence="6 16" id="KW-0235">DNA replication</keyword>
<dbReference type="PRINTS" id="PR00868">
    <property type="entry name" value="DNAPOLI"/>
</dbReference>
<dbReference type="InterPro" id="IPR019760">
    <property type="entry name" value="DNA-dir_DNA_pol_A_CS"/>
</dbReference>
<evidence type="ECO:0000256" key="11">
    <source>
        <dbReference type="ARBA" id="ARBA00022932"/>
    </source>
</evidence>
<keyword evidence="9" id="KW-0378">Hydrolase</keyword>
<evidence type="ECO:0000256" key="14">
    <source>
        <dbReference type="ARBA" id="ARBA00049244"/>
    </source>
</evidence>
<dbReference type="PANTHER" id="PTHR10133:SF27">
    <property type="entry name" value="DNA POLYMERASE NU"/>
    <property type="match status" value="1"/>
</dbReference>
<comment type="similarity">
    <text evidence="1 16">Belongs to the DNA polymerase type-A family.</text>
</comment>
<evidence type="ECO:0000256" key="6">
    <source>
        <dbReference type="ARBA" id="ARBA00022705"/>
    </source>
</evidence>
<evidence type="ECO:0000256" key="4">
    <source>
        <dbReference type="ARBA" id="ARBA00022679"/>
    </source>
</evidence>
<dbReference type="InterPro" id="IPR020045">
    <property type="entry name" value="DNA_polI_H3TH"/>
</dbReference>
<dbReference type="Gene3D" id="3.30.420.10">
    <property type="entry name" value="Ribonuclease H-like superfamily/Ribonuclease H"/>
    <property type="match status" value="1"/>
</dbReference>
<dbReference type="SUPFAM" id="SSF47807">
    <property type="entry name" value="5' to 3' exonuclease, C-terminal subdomain"/>
    <property type="match status" value="1"/>
</dbReference>
<evidence type="ECO:0000256" key="2">
    <source>
        <dbReference type="ARBA" id="ARBA00012417"/>
    </source>
</evidence>
<dbReference type="InterPro" id="IPR043502">
    <property type="entry name" value="DNA/RNA_pol_sf"/>
</dbReference>
<dbReference type="SUPFAM" id="SSF56672">
    <property type="entry name" value="DNA/RNA polymerases"/>
    <property type="match status" value="1"/>
</dbReference>
<accession>A0A2N3HR21</accession>
<dbReference type="PANTHER" id="PTHR10133">
    <property type="entry name" value="DNA POLYMERASE I"/>
    <property type="match status" value="1"/>
</dbReference>
<evidence type="ECO:0000259" key="18">
    <source>
        <dbReference type="SMART" id="SM00475"/>
    </source>
</evidence>
<reference evidence="20 21" key="1">
    <citation type="journal article" date="2017" name="Front. Microbiol.">
        <title>Labilibaculum manganireducens gen. nov., sp. nov. and Labilibaculum filiforme sp. nov., Novel Bacteroidetes Isolated from Subsurface Sediments of the Baltic Sea.</title>
        <authorList>
            <person name="Vandieken V."/>
            <person name="Marshall I.P."/>
            <person name="Niemann H."/>
            <person name="Engelen B."/>
            <person name="Cypionka H."/>
        </authorList>
    </citation>
    <scope>NUCLEOTIDE SEQUENCE [LARGE SCALE GENOMIC DNA]</scope>
    <source>
        <strain evidence="20 21">59.10-2M</strain>
    </source>
</reference>
<keyword evidence="10" id="KW-0269">Exonuclease</keyword>
<dbReference type="Pfam" id="PF00476">
    <property type="entry name" value="DNA_pol_A"/>
    <property type="match status" value="1"/>
</dbReference>
<evidence type="ECO:0000259" key="19">
    <source>
        <dbReference type="SMART" id="SM00482"/>
    </source>
</evidence>
<sequence>MNSASTNSGKKLFLLDAFALIYRSYYAFIKNPRFTSTRINSSAMLGFTNTLLEVLEKEKPSHIAVVFDPVGPTFRHDMFKEYKAQRPPMPEDLRKSIPYIKSIIQGFNIPEFDVEGYEADDVIGTLAKKAEKQGYTVYMMTPDKDYAQLVSENIFMFKPKSNGKEVEVWGVPEIKEKFGVEHPDQIVDYLGLMGDAADNIPGCPGIGPKTAQKLIELYKDIDGLYRNTDKLKGKQKERIIESEEQVRFSKVLAKIALDAPIDFDEDNFKLIDYNEEALRAVFKELEFFTLAERVFKNQGNLFANESQKFTDKDTVEVKDVILRDISGLGCDFFMLDNQAVRADLKAELCVHKEYSFRTILSGSDPNTSNLLGLTFSYRKDKAFFVPFPQNFEEAKKVAQEFKFIFEDENILKIGHDIKRDILILRWHGVDVKGPIFDTMISHYLIQPELKHDFGFVAHSILNYQVIDKEDKSKGKKAQLSLMLEPEVIEHESYCEETVLNLELKEELERRMKENDLLDLFCNIEMPLVSILADMEFTGVSIDVQTLKDYALGLNEEVDGIEKDIKEMAEVDFNVASPKQLGDVLFDKMGLDSKAKRTKSGQYSTSEDVLSKLKDKHEIIQKILDFRSLKKLISTYVEALPTYINEKSGKIHTSFNQAEAATGRLSSTNPNLQNIPIRTEQGRYIRKAFVPSSENHTFLSADYSQVELRLMAHMSQDQNMIDAFNNSEDFHTATAAKIYKLSIEEVSKEMRSRAKTANFGIIYGISAWGLAERLGISRTEGKELITGYFESYPGVKLFMDKSVEKARQDEFVVTLLSRRRYLKDINSSNAIVRGVAERNAINAPIQGSAADVIKIAMINITKRMKREGMQSKLILQVHDELNFDCLLSELEPMKLILKEEMENAIQLSVPLTVDMGVGENWLEAH</sequence>
<dbReference type="InterPro" id="IPR008918">
    <property type="entry name" value="HhH2"/>
</dbReference>
<dbReference type="InterPro" id="IPR002562">
    <property type="entry name" value="3'-5'_exonuclease_dom"/>
</dbReference>
<dbReference type="CDD" id="cd09859">
    <property type="entry name" value="PIN_53EXO"/>
    <property type="match status" value="1"/>
</dbReference>
<dbReference type="FunFam" id="1.10.150.20:FF:000003">
    <property type="entry name" value="DNA polymerase I"/>
    <property type="match status" value="1"/>
</dbReference>
<dbReference type="FunFam" id="1.10.150.20:FF:000002">
    <property type="entry name" value="DNA polymerase I"/>
    <property type="match status" value="1"/>
</dbReference>
<dbReference type="SUPFAM" id="SSF88723">
    <property type="entry name" value="PIN domain-like"/>
    <property type="match status" value="1"/>
</dbReference>
<evidence type="ECO:0000313" key="20">
    <source>
        <dbReference type="EMBL" id="PKQ60502.1"/>
    </source>
</evidence>
<name>A0A2N3HR21_9BACT</name>
<dbReference type="GO" id="GO:0008408">
    <property type="term" value="F:3'-5' exonuclease activity"/>
    <property type="evidence" value="ECO:0007669"/>
    <property type="project" value="InterPro"/>
</dbReference>
<dbReference type="InterPro" id="IPR002298">
    <property type="entry name" value="DNA_polymerase_A"/>
</dbReference>
<keyword evidence="4 16" id="KW-0808">Transferase</keyword>
<protein>
    <recommendedName>
        <fullName evidence="3 15">DNA polymerase I</fullName>
        <ecNumber evidence="2 15">2.7.7.7</ecNumber>
    </recommendedName>
</protein>
<evidence type="ECO:0000256" key="12">
    <source>
        <dbReference type="ARBA" id="ARBA00023125"/>
    </source>
</evidence>
<comment type="caution">
    <text evidence="20">The sequence shown here is derived from an EMBL/GenBank/DDBJ whole genome shotgun (WGS) entry which is preliminary data.</text>
</comment>
<keyword evidence="7" id="KW-0540">Nuclease</keyword>
<dbReference type="GO" id="GO:0008409">
    <property type="term" value="F:5'-3' exonuclease activity"/>
    <property type="evidence" value="ECO:0007669"/>
    <property type="project" value="InterPro"/>
</dbReference>
<evidence type="ECO:0000256" key="16">
    <source>
        <dbReference type="RuleBase" id="RU004460"/>
    </source>
</evidence>
<dbReference type="EC" id="2.7.7.7" evidence="2 15"/>
<dbReference type="FunFam" id="1.20.1060.10:FF:000001">
    <property type="entry name" value="DNA polymerase I"/>
    <property type="match status" value="1"/>
</dbReference>
<evidence type="ECO:0000256" key="7">
    <source>
        <dbReference type="ARBA" id="ARBA00022722"/>
    </source>
</evidence>
<dbReference type="CDD" id="cd06140">
    <property type="entry name" value="DNA_polA_I_Bacillus_like_exo"/>
    <property type="match status" value="1"/>
</dbReference>
<dbReference type="GO" id="GO:0003887">
    <property type="term" value="F:DNA-directed DNA polymerase activity"/>
    <property type="evidence" value="ECO:0007669"/>
    <property type="project" value="UniProtKB-UniRule"/>
</dbReference>
<feature type="domain" description="3'-5' exonuclease" evidence="17">
    <location>
        <begin position="336"/>
        <end position="512"/>
    </location>
</feature>
<dbReference type="Pfam" id="PF01367">
    <property type="entry name" value="5_3_exonuc"/>
    <property type="match status" value="1"/>
</dbReference>
<dbReference type="SMART" id="SM00474">
    <property type="entry name" value="35EXOc"/>
    <property type="match status" value="1"/>
</dbReference>
<keyword evidence="21" id="KW-1185">Reference proteome</keyword>
<evidence type="ECO:0000256" key="13">
    <source>
        <dbReference type="ARBA" id="ARBA00023204"/>
    </source>
</evidence>
<dbReference type="SMART" id="SM00475">
    <property type="entry name" value="53EXOc"/>
    <property type="match status" value="1"/>
</dbReference>
<dbReference type="InterPro" id="IPR054690">
    <property type="entry name" value="DNA_polI_exonuclease"/>
</dbReference>
<feature type="domain" description="5'-3' exonuclease" evidence="18">
    <location>
        <begin position="10"/>
        <end position="271"/>
    </location>
</feature>
<dbReference type="EMBL" id="MVDE01000061">
    <property type="protein sequence ID" value="PKQ60502.1"/>
    <property type="molecule type" value="Genomic_DNA"/>
</dbReference>
<evidence type="ECO:0000256" key="5">
    <source>
        <dbReference type="ARBA" id="ARBA00022695"/>
    </source>
</evidence>
<dbReference type="AlphaFoldDB" id="A0A2N3HR21"/>
<keyword evidence="13 16" id="KW-0234">DNA repair</keyword>
<dbReference type="GO" id="GO:0006302">
    <property type="term" value="P:double-strand break repair"/>
    <property type="evidence" value="ECO:0007669"/>
    <property type="project" value="TreeGrafter"/>
</dbReference>
<dbReference type="Pfam" id="PF22619">
    <property type="entry name" value="DNA_polI_exo1"/>
    <property type="match status" value="1"/>
</dbReference>
<dbReference type="InterPro" id="IPR029060">
    <property type="entry name" value="PIN-like_dom_sf"/>
</dbReference>
<evidence type="ECO:0000313" key="21">
    <source>
        <dbReference type="Proteomes" id="UP000233618"/>
    </source>
</evidence>
<dbReference type="Gene3D" id="3.30.70.370">
    <property type="match status" value="1"/>
</dbReference>
<dbReference type="Gene3D" id="1.10.150.20">
    <property type="entry name" value="5' to 3' exonuclease, C-terminal subdomain"/>
    <property type="match status" value="2"/>
</dbReference>
<dbReference type="Proteomes" id="UP000233618">
    <property type="component" value="Unassembled WGS sequence"/>
</dbReference>
<evidence type="ECO:0000256" key="3">
    <source>
        <dbReference type="ARBA" id="ARBA00020311"/>
    </source>
</evidence>
<dbReference type="InterPro" id="IPR012337">
    <property type="entry name" value="RNaseH-like_sf"/>
</dbReference>
<evidence type="ECO:0000256" key="1">
    <source>
        <dbReference type="ARBA" id="ARBA00007705"/>
    </source>
</evidence>
<keyword evidence="11 16" id="KW-0239">DNA-directed DNA polymerase</keyword>
<dbReference type="GO" id="GO:0003677">
    <property type="term" value="F:DNA binding"/>
    <property type="evidence" value="ECO:0007669"/>
    <property type="project" value="UniProtKB-UniRule"/>
</dbReference>
<evidence type="ECO:0000256" key="10">
    <source>
        <dbReference type="ARBA" id="ARBA00022839"/>
    </source>
</evidence>
<dbReference type="InterPro" id="IPR002421">
    <property type="entry name" value="5-3_exonuclease"/>
</dbReference>
<dbReference type="NCBIfam" id="NF004397">
    <property type="entry name" value="PRK05755.1"/>
    <property type="match status" value="1"/>
</dbReference>
<comment type="catalytic activity">
    <reaction evidence="14 16">
        <text>DNA(n) + a 2'-deoxyribonucleoside 5'-triphosphate = DNA(n+1) + diphosphate</text>
        <dbReference type="Rhea" id="RHEA:22508"/>
        <dbReference type="Rhea" id="RHEA-COMP:17339"/>
        <dbReference type="Rhea" id="RHEA-COMP:17340"/>
        <dbReference type="ChEBI" id="CHEBI:33019"/>
        <dbReference type="ChEBI" id="CHEBI:61560"/>
        <dbReference type="ChEBI" id="CHEBI:173112"/>
        <dbReference type="EC" id="2.7.7.7"/>
    </reaction>
</comment>
<dbReference type="CDD" id="cd08637">
    <property type="entry name" value="DNA_pol_A_pol_I_C"/>
    <property type="match status" value="1"/>
</dbReference>
<evidence type="ECO:0000256" key="9">
    <source>
        <dbReference type="ARBA" id="ARBA00022801"/>
    </source>
</evidence>
<evidence type="ECO:0000259" key="17">
    <source>
        <dbReference type="SMART" id="SM00474"/>
    </source>
</evidence>
<dbReference type="SUPFAM" id="SSF53098">
    <property type="entry name" value="Ribonuclease H-like"/>
    <property type="match status" value="1"/>
</dbReference>
<dbReference type="GO" id="GO:0006261">
    <property type="term" value="P:DNA-templated DNA replication"/>
    <property type="evidence" value="ECO:0007669"/>
    <property type="project" value="UniProtKB-UniRule"/>
</dbReference>
<dbReference type="InterPro" id="IPR020046">
    <property type="entry name" value="5-3_exonucl_a-hlix_arch_N"/>
</dbReference>
<proteinExistence type="inferred from homology"/>
<feature type="domain" description="DNA-directed DNA polymerase family A palm" evidence="19">
    <location>
        <begin position="681"/>
        <end position="888"/>
    </location>
</feature>
<dbReference type="InterPro" id="IPR036279">
    <property type="entry name" value="5-3_exonuclease_C_sf"/>
</dbReference>
<dbReference type="InterPro" id="IPR036397">
    <property type="entry name" value="RNaseH_sf"/>
</dbReference>
<dbReference type="CDD" id="cd09898">
    <property type="entry name" value="H3TH_53EXO"/>
    <property type="match status" value="1"/>
</dbReference>
<dbReference type="PROSITE" id="PS00447">
    <property type="entry name" value="DNA_POLYMERASE_A"/>
    <property type="match status" value="1"/>
</dbReference>
<dbReference type="Gene3D" id="3.40.50.1010">
    <property type="entry name" value="5'-nuclease"/>
    <property type="match status" value="1"/>
</dbReference>
<dbReference type="InterPro" id="IPR018320">
    <property type="entry name" value="DNA_polymerase_1"/>
</dbReference>
<dbReference type="NCBIfam" id="TIGR00593">
    <property type="entry name" value="pola"/>
    <property type="match status" value="1"/>
</dbReference>
<dbReference type="SMART" id="SM00279">
    <property type="entry name" value="HhH2"/>
    <property type="match status" value="1"/>
</dbReference>
<dbReference type="SMART" id="SM00482">
    <property type="entry name" value="POLAc"/>
    <property type="match status" value="1"/>
</dbReference>
<evidence type="ECO:0000256" key="8">
    <source>
        <dbReference type="ARBA" id="ARBA00022763"/>
    </source>
</evidence>
<gene>
    <name evidence="16" type="primary">polA</name>
    <name evidence="20" type="ORF">BZG01_20945</name>
</gene>
<dbReference type="Pfam" id="PF02739">
    <property type="entry name" value="5_3_exonuc_N"/>
    <property type="match status" value="1"/>
</dbReference>
<keyword evidence="8 16" id="KW-0227">DNA damage</keyword>
<dbReference type="RefSeq" id="WP_101311805.1">
    <property type="nucleotide sequence ID" value="NZ_MVDE01000061.1"/>
</dbReference>